<comment type="function">
    <text evidence="7">Catalyzes the formation of 4-diphosphocytidyl-2-C-methyl-D-erythritol from CTP and 2-C-methyl-D-erythritol 4-phosphate (MEP).</text>
</comment>
<dbReference type="PANTHER" id="PTHR32125">
    <property type="entry name" value="2-C-METHYL-D-ERYTHRITOL 4-PHOSPHATE CYTIDYLYLTRANSFERASE, CHLOROPLASTIC"/>
    <property type="match status" value="1"/>
</dbReference>
<comment type="pathway">
    <text evidence="2 7">Isoprenoid biosynthesis; isopentenyl diphosphate biosynthesis via DXP pathway; isopentenyl diphosphate from 1-deoxy-D-xylulose 5-phosphate: step 2/6.</text>
</comment>
<dbReference type="RefSeq" id="WP_070993489.1">
    <property type="nucleotide sequence ID" value="NZ_CBCSHD010000011.1"/>
</dbReference>
<dbReference type="InterPro" id="IPR034683">
    <property type="entry name" value="IspD/TarI"/>
</dbReference>
<evidence type="ECO:0000256" key="6">
    <source>
        <dbReference type="ARBA" id="ARBA00023229"/>
    </source>
</evidence>
<sequence>MNQTIKIAAIVPAAGVGSRMQVGYPKQYLKVVGKTILEHTLDKLGELSELCKIAVVVSEDDEYFSTLRFSDQRILRVGGGKERADSVLNGLYALAETQPDWVLVHDAARPLVLASDIRSLINECVFYNEGGILAAKVKDTIKRGDTHSLETVPREHLWQALTPQFFPYEKLKSALEQALSKGISITDEASAMEWAQQSVKLIPGRSDNIKITTPEDYDLACFLLAKQRESKSND</sequence>
<dbReference type="InterPro" id="IPR050088">
    <property type="entry name" value="IspD/TarI_cytidylyltransf_bact"/>
</dbReference>
<dbReference type="InterPro" id="IPR001228">
    <property type="entry name" value="IspD"/>
</dbReference>
<dbReference type="Pfam" id="PF01128">
    <property type="entry name" value="IspD"/>
    <property type="match status" value="1"/>
</dbReference>
<dbReference type="PROSITE" id="PS01295">
    <property type="entry name" value="ISPD"/>
    <property type="match status" value="1"/>
</dbReference>
<evidence type="ECO:0000256" key="4">
    <source>
        <dbReference type="ARBA" id="ARBA00022679"/>
    </source>
</evidence>
<keyword evidence="4 7" id="KW-0808">Transferase</keyword>
<dbReference type="CDD" id="cd02516">
    <property type="entry name" value="CDP-ME_synthetase"/>
    <property type="match status" value="1"/>
</dbReference>
<dbReference type="AlphaFoldDB" id="A0A1S1N4G4"/>
<dbReference type="Proteomes" id="UP000180253">
    <property type="component" value="Unassembled WGS sequence"/>
</dbReference>
<proteinExistence type="inferred from homology"/>
<comment type="similarity">
    <text evidence="3 7">Belongs to the IspD/TarI cytidylyltransferase family. IspD subfamily.</text>
</comment>
<dbReference type="GO" id="GO:0050518">
    <property type="term" value="F:2-C-methyl-D-erythritol 4-phosphate cytidylyltransferase activity"/>
    <property type="evidence" value="ECO:0007669"/>
    <property type="project" value="UniProtKB-UniRule"/>
</dbReference>
<dbReference type="SUPFAM" id="SSF53448">
    <property type="entry name" value="Nucleotide-diphospho-sugar transferases"/>
    <property type="match status" value="1"/>
</dbReference>
<accession>A0A1S1N4G4</accession>
<evidence type="ECO:0000256" key="7">
    <source>
        <dbReference type="HAMAP-Rule" id="MF_00108"/>
    </source>
</evidence>
<dbReference type="InterPro" id="IPR029044">
    <property type="entry name" value="Nucleotide-diphossugar_trans"/>
</dbReference>
<evidence type="ECO:0000313" key="8">
    <source>
        <dbReference type="EMBL" id="OHU94203.1"/>
    </source>
</evidence>
<feature type="site" description="Positions MEP for the nucleophilic attack" evidence="7">
    <location>
        <position position="210"/>
    </location>
</feature>
<dbReference type="Gene3D" id="3.90.550.10">
    <property type="entry name" value="Spore Coat Polysaccharide Biosynthesis Protein SpsA, Chain A"/>
    <property type="match status" value="1"/>
</dbReference>
<comment type="catalytic activity">
    <reaction evidence="1 7">
        <text>2-C-methyl-D-erythritol 4-phosphate + CTP + H(+) = 4-CDP-2-C-methyl-D-erythritol + diphosphate</text>
        <dbReference type="Rhea" id="RHEA:13429"/>
        <dbReference type="ChEBI" id="CHEBI:15378"/>
        <dbReference type="ChEBI" id="CHEBI:33019"/>
        <dbReference type="ChEBI" id="CHEBI:37563"/>
        <dbReference type="ChEBI" id="CHEBI:57823"/>
        <dbReference type="ChEBI" id="CHEBI:58262"/>
        <dbReference type="EC" id="2.7.7.60"/>
    </reaction>
</comment>
<dbReference type="HAMAP" id="MF_00108">
    <property type="entry name" value="IspD"/>
    <property type="match status" value="1"/>
</dbReference>
<name>A0A1S1N4G4_9GAMM</name>
<reference evidence="8 9" key="1">
    <citation type="submission" date="2016-10" db="EMBL/GenBank/DDBJ databases">
        <title>Pseudoalteromonas amylolytica sp. nov., isolated from the surface seawater.</title>
        <authorList>
            <person name="Wu Y.-H."/>
            <person name="Cheng H."/>
            <person name="Jin X.-B."/>
            <person name="Wang C.-S."/>
            <person name="Xu X.-W."/>
        </authorList>
    </citation>
    <scope>NUCLEOTIDE SEQUENCE [LARGE SCALE GENOMIC DNA]</scope>
    <source>
        <strain evidence="8 9">JCM 12483</strain>
    </source>
</reference>
<evidence type="ECO:0000313" key="9">
    <source>
        <dbReference type="Proteomes" id="UP000180253"/>
    </source>
</evidence>
<dbReference type="GO" id="GO:0019288">
    <property type="term" value="P:isopentenyl diphosphate biosynthetic process, methylerythritol 4-phosphate pathway"/>
    <property type="evidence" value="ECO:0007669"/>
    <property type="project" value="UniProtKB-UniRule"/>
</dbReference>
<evidence type="ECO:0000256" key="5">
    <source>
        <dbReference type="ARBA" id="ARBA00022695"/>
    </source>
</evidence>
<dbReference type="EC" id="2.7.7.60" evidence="7"/>
<organism evidence="8 9">
    <name type="scientific">Pseudoalteromonas byunsanensis</name>
    <dbReference type="NCBI Taxonomy" id="327939"/>
    <lineage>
        <taxon>Bacteria</taxon>
        <taxon>Pseudomonadati</taxon>
        <taxon>Pseudomonadota</taxon>
        <taxon>Gammaproteobacteria</taxon>
        <taxon>Alteromonadales</taxon>
        <taxon>Pseudoalteromonadaceae</taxon>
        <taxon>Pseudoalteromonas</taxon>
    </lineage>
</organism>
<comment type="caution">
    <text evidence="8">The sequence shown here is derived from an EMBL/GenBank/DDBJ whole genome shotgun (WGS) entry which is preliminary data.</text>
</comment>
<evidence type="ECO:0000256" key="2">
    <source>
        <dbReference type="ARBA" id="ARBA00004787"/>
    </source>
</evidence>
<keyword evidence="6 7" id="KW-0414">Isoprene biosynthesis</keyword>
<dbReference type="EMBL" id="MNAN01000035">
    <property type="protein sequence ID" value="OHU94203.1"/>
    <property type="molecule type" value="Genomic_DNA"/>
</dbReference>
<dbReference type="PANTHER" id="PTHR32125:SF4">
    <property type="entry name" value="2-C-METHYL-D-ERYTHRITOL 4-PHOSPHATE CYTIDYLYLTRANSFERASE, CHLOROPLASTIC"/>
    <property type="match status" value="1"/>
</dbReference>
<protein>
    <recommendedName>
        <fullName evidence="7">2-C-methyl-D-erythritol 4-phosphate cytidylyltransferase</fullName>
        <ecNumber evidence="7">2.7.7.60</ecNumber>
    </recommendedName>
    <alternativeName>
        <fullName evidence="7">4-diphosphocytidyl-2C-methyl-D-erythritol synthase</fullName>
    </alternativeName>
    <alternativeName>
        <fullName evidence="7">MEP cytidylyltransferase</fullName>
        <shortName evidence="7">MCT</shortName>
    </alternativeName>
</protein>
<feature type="site" description="Positions MEP for the nucleophilic attack" evidence="7">
    <location>
        <position position="154"/>
    </location>
</feature>
<dbReference type="FunFam" id="3.90.550.10:FF:000003">
    <property type="entry name" value="2-C-methyl-D-erythritol 4-phosphate cytidylyltransferase"/>
    <property type="match status" value="1"/>
</dbReference>
<dbReference type="UniPathway" id="UPA00056">
    <property type="reaction ID" value="UER00093"/>
</dbReference>
<dbReference type="NCBIfam" id="TIGR00453">
    <property type="entry name" value="ispD"/>
    <property type="match status" value="1"/>
</dbReference>
<evidence type="ECO:0000256" key="1">
    <source>
        <dbReference type="ARBA" id="ARBA00001282"/>
    </source>
</evidence>
<feature type="site" description="Transition state stabilizer" evidence="7">
    <location>
        <position position="26"/>
    </location>
</feature>
<gene>
    <name evidence="7" type="primary">ispD</name>
    <name evidence="8" type="ORF">BIW53_18530</name>
</gene>
<dbReference type="STRING" id="327939.BIW53_18530"/>
<evidence type="ECO:0000256" key="3">
    <source>
        <dbReference type="ARBA" id="ARBA00009789"/>
    </source>
</evidence>
<keyword evidence="9" id="KW-1185">Reference proteome</keyword>
<dbReference type="InterPro" id="IPR018294">
    <property type="entry name" value="ISPD_synthase_CS"/>
</dbReference>
<feature type="site" description="Transition state stabilizer" evidence="7">
    <location>
        <position position="19"/>
    </location>
</feature>
<keyword evidence="5 7" id="KW-0548">Nucleotidyltransferase</keyword>
<dbReference type="OrthoDB" id="9806837at2"/>